<feature type="region of interest" description="Disordered" evidence="9">
    <location>
        <begin position="224"/>
        <end position="255"/>
    </location>
</feature>
<keyword evidence="7 8" id="KW-0539">Nucleus</keyword>
<dbReference type="InterPro" id="IPR024576">
    <property type="entry name" value="rRNA_MeTfrase_Spb1_DUF3381"/>
</dbReference>
<dbReference type="Pfam" id="PF07780">
    <property type="entry name" value="Spb1_C"/>
    <property type="match status" value="1"/>
</dbReference>
<dbReference type="PANTHER" id="PTHR10920">
    <property type="entry name" value="RIBOSOMAL RNA METHYLTRANSFERASE"/>
    <property type="match status" value="1"/>
</dbReference>
<dbReference type="PANTHER" id="PTHR10920:SF13">
    <property type="entry name" value="PRE-RRNA 2'-O-RIBOSE RNA METHYLTRANSFERASE FTSJ3"/>
    <property type="match status" value="1"/>
</dbReference>
<evidence type="ECO:0000259" key="12">
    <source>
        <dbReference type="Pfam" id="PF11861"/>
    </source>
</evidence>
<comment type="caution">
    <text evidence="13">The sequence shown here is derived from an EMBL/GenBank/DDBJ whole genome shotgun (WGS) entry which is preliminary data.</text>
</comment>
<accession>A0A507CKP2</accession>
<feature type="compositionally biased region" description="Acidic residues" evidence="9">
    <location>
        <begin position="643"/>
        <end position="655"/>
    </location>
</feature>
<dbReference type="AlphaFoldDB" id="A0A507CKP2"/>
<dbReference type="GO" id="GO:0008650">
    <property type="term" value="F:rRNA (uridine-2'-O-)-methyltransferase activity"/>
    <property type="evidence" value="ECO:0007669"/>
    <property type="project" value="TreeGrafter"/>
</dbReference>
<keyword evidence="3 8" id="KW-0698">rRNA processing</keyword>
<feature type="compositionally biased region" description="Basic and acidic residues" evidence="9">
    <location>
        <begin position="620"/>
        <end position="630"/>
    </location>
</feature>
<dbReference type="GO" id="GO:0030687">
    <property type="term" value="C:preribosome, large subunit precursor"/>
    <property type="evidence" value="ECO:0007669"/>
    <property type="project" value="TreeGrafter"/>
</dbReference>
<evidence type="ECO:0000256" key="3">
    <source>
        <dbReference type="ARBA" id="ARBA00022552"/>
    </source>
</evidence>
<proteinExistence type="inferred from homology"/>
<organism evidence="13 16">
    <name type="scientific">Synchytrium endobioticum</name>
    <dbReference type="NCBI Taxonomy" id="286115"/>
    <lineage>
        <taxon>Eukaryota</taxon>
        <taxon>Fungi</taxon>
        <taxon>Fungi incertae sedis</taxon>
        <taxon>Chytridiomycota</taxon>
        <taxon>Chytridiomycota incertae sedis</taxon>
        <taxon>Chytridiomycetes</taxon>
        <taxon>Synchytriales</taxon>
        <taxon>Synchytriaceae</taxon>
        <taxon>Synchytrium</taxon>
    </lineage>
</organism>
<dbReference type="InterPro" id="IPR002877">
    <property type="entry name" value="RNA_MeTrfase_FtsJ_dom"/>
</dbReference>
<dbReference type="EMBL" id="QEAN01000105">
    <property type="protein sequence ID" value="TPX48166.1"/>
    <property type="molecule type" value="Genomic_DNA"/>
</dbReference>
<dbReference type="GO" id="GO:0000463">
    <property type="term" value="P:maturation of LSU-rRNA from tricistronic rRNA transcript (SSU-rRNA, 5.8S rRNA, LSU-rRNA)"/>
    <property type="evidence" value="ECO:0007669"/>
    <property type="project" value="TreeGrafter"/>
</dbReference>
<dbReference type="InterPro" id="IPR015507">
    <property type="entry name" value="rRNA-MeTfrase_E"/>
</dbReference>
<dbReference type="FunFam" id="3.40.50.150:FF:000004">
    <property type="entry name" value="AdoMet-dependent rRNA methyltransferase SPB1"/>
    <property type="match status" value="1"/>
</dbReference>
<reference evidence="15 16" key="1">
    <citation type="journal article" date="2019" name="Sci. Rep.">
        <title>Comparative genomics of chytrid fungi reveal insights into the obligate biotrophic and pathogenic lifestyle of Synchytrium endobioticum.</title>
        <authorList>
            <person name="van de Vossenberg B.T.L.H."/>
            <person name="Warris S."/>
            <person name="Nguyen H.D.T."/>
            <person name="van Gent-Pelzer M.P.E."/>
            <person name="Joly D.L."/>
            <person name="van de Geest H.C."/>
            <person name="Bonants P.J.M."/>
            <person name="Smith D.S."/>
            <person name="Levesque C.A."/>
            <person name="van der Lee T.A.J."/>
        </authorList>
    </citation>
    <scope>NUCLEOTIDE SEQUENCE [LARGE SCALE GENOMIC DNA]</scope>
    <source>
        <strain evidence="13 16">LEV6574</strain>
        <strain evidence="14 15">MB42</strain>
    </source>
</reference>
<feature type="binding site" evidence="8">
    <location>
        <position position="76"/>
    </location>
    <ligand>
        <name>S-adenosyl-L-methionine</name>
        <dbReference type="ChEBI" id="CHEBI:59789"/>
    </ligand>
</feature>
<keyword evidence="15" id="KW-1185">Reference proteome</keyword>
<dbReference type="InterPro" id="IPR050082">
    <property type="entry name" value="RNA_methyltr_RlmE"/>
</dbReference>
<protein>
    <submittedName>
        <fullName evidence="13">Uncharacterized protein</fullName>
    </submittedName>
</protein>
<feature type="compositionally biased region" description="Basic and acidic residues" evidence="9">
    <location>
        <begin position="352"/>
        <end position="372"/>
    </location>
</feature>
<feature type="compositionally biased region" description="Acidic residues" evidence="9">
    <location>
        <begin position="470"/>
        <end position="479"/>
    </location>
</feature>
<keyword evidence="6 8" id="KW-0949">S-adenosyl-L-methionine</keyword>
<name>A0A507CKP2_9FUNG</name>
<evidence type="ECO:0000259" key="11">
    <source>
        <dbReference type="Pfam" id="PF07780"/>
    </source>
</evidence>
<evidence type="ECO:0000256" key="1">
    <source>
        <dbReference type="ARBA" id="ARBA00004604"/>
    </source>
</evidence>
<dbReference type="InterPro" id="IPR029063">
    <property type="entry name" value="SAM-dependent_MTases_sf"/>
</dbReference>
<evidence type="ECO:0000313" key="13">
    <source>
        <dbReference type="EMBL" id="TPX40402.1"/>
    </source>
</evidence>
<evidence type="ECO:0000259" key="10">
    <source>
        <dbReference type="Pfam" id="PF01728"/>
    </source>
</evidence>
<feature type="region of interest" description="Disordered" evidence="9">
    <location>
        <begin position="385"/>
        <end position="409"/>
    </location>
</feature>
<dbReference type="EMBL" id="QEAM01000390">
    <property type="protein sequence ID" value="TPX40402.1"/>
    <property type="molecule type" value="Genomic_DNA"/>
</dbReference>
<feature type="binding site" evidence="8">
    <location>
        <position position="117"/>
    </location>
    <ligand>
        <name>S-adenosyl-L-methionine</name>
        <dbReference type="ChEBI" id="CHEBI:59789"/>
    </ligand>
</feature>
<feature type="region of interest" description="Disordered" evidence="9">
    <location>
        <begin position="558"/>
        <end position="708"/>
    </location>
</feature>
<dbReference type="GO" id="GO:0016435">
    <property type="term" value="F:rRNA (guanine) methyltransferase activity"/>
    <property type="evidence" value="ECO:0007669"/>
    <property type="project" value="TreeGrafter"/>
</dbReference>
<feature type="binding site" evidence="8">
    <location>
        <position position="56"/>
    </location>
    <ligand>
        <name>S-adenosyl-L-methionine</name>
        <dbReference type="ChEBI" id="CHEBI:59789"/>
    </ligand>
</feature>
<gene>
    <name evidence="13" type="ORF">SeLEV6574_g06628</name>
    <name evidence="14" type="ORF">SeMB42_g03113</name>
</gene>
<keyword evidence="5 8" id="KW-0808">Transferase</keyword>
<feature type="region of interest" description="Disordered" evidence="9">
    <location>
        <begin position="352"/>
        <end position="373"/>
    </location>
</feature>
<feature type="compositionally biased region" description="Basic and acidic residues" evidence="9">
    <location>
        <begin position="667"/>
        <end position="682"/>
    </location>
</feature>
<feature type="binding site" evidence="8">
    <location>
        <position position="58"/>
    </location>
    <ligand>
        <name>S-adenosyl-L-methionine</name>
        <dbReference type="ChEBI" id="CHEBI:59789"/>
    </ligand>
</feature>
<dbReference type="InterPro" id="IPR028589">
    <property type="entry name" value="SPB1-like"/>
</dbReference>
<evidence type="ECO:0000313" key="16">
    <source>
        <dbReference type="Proteomes" id="UP000320475"/>
    </source>
</evidence>
<feature type="domain" description="DUF3381" evidence="12">
    <location>
        <begin position="257"/>
        <end position="410"/>
    </location>
</feature>
<evidence type="ECO:0000256" key="9">
    <source>
        <dbReference type="SAM" id="MobiDB-lite"/>
    </source>
</evidence>
<evidence type="ECO:0000256" key="6">
    <source>
        <dbReference type="ARBA" id="ARBA00022691"/>
    </source>
</evidence>
<keyword evidence="2 8" id="KW-0690">Ribosome biogenesis</keyword>
<dbReference type="STRING" id="286115.A0A507CKP2"/>
<feature type="domain" description="Ribosomal RNA methyltransferase SPB1-like C-terminal" evidence="11">
    <location>
        <begin position="691"/>
        <end position="896"/>
    </location>
</feature>
<feature type="domain" description="Ribosomal RNA methyltransferase FtsJ" evidence="10">
    <location>
        <begin position="24"/>
        <end position="200"/>
    </location>
</feature>
<feature type="compositionally biased region" description="Acidic residues" evidence="9">
    <location>
        <begin position="486"/>
        <end position="495"/>
    </location>
</feature>
<dbReference type="VEuPathDB" id="FungiDB:SeMB42_g03113"/>
<comment type="subcellular location">
    <subcellularLocation>
        <location evidence="1 8">Nucleus</location>
        <location evidence="1 8">Nucleolus</location>
    </subcellularLocation>
</comment>
<dbReference type="InterPro" id="IPR012920">
    <property type="entry name" value="rRNA_MeTfrase_SPB1-like_C"/>
</dbReference>
<evidence type="ECO:0000313" key="15">
    <source>
        <dbReference type="Proteomes" id="UP000317494"/>
    </source>
</evidence>
<dbReference type="Proteomes" id="UP000317494">
    <property type="component" value="Unassembled WGS sequence"/>
</dbReference>
<dbReference type="Proteomes" id="UP000320475">
    <property type="component" value="Unassembled WGS sequence"/>
</dbReference>
<feature type="region of interest" description="Disordered" evidence="9">
    <location>
        <begin position="469"/>
        <end position="499"/>
    </location>
</feature>
<sequence>MGKAKKHAKGRLDKYYQMAKEQGYRARSAFKLIQLNRKYNVLGKAKCLLDLCAAPGGWLQVASKYMPKPSVIIGVDLGPIKSIPGVTTLVEDITTAKCRASLKAELKQWKADVVLHDGAPNVGTSWLQDAFSQNELVLSSLKLATEFLMPHGTFITKVFRSKDYNKLLWVFHQLFKTVDATKPASSRNVSAEIFVICRDYIGNNTKKGEMSKLLDPRVVFEDGGVADGENSDDEDPLKATKKKREKQGALLNDLLHPEKRKRHREGYEDGDYTLHHVEKVSTFIYDRDYLSVLSRAHTLDFDADEDGRGLAKHPLTTDDIRSACRDLRVLGKKDFKELLKWRQHIRISLSLDKNKEPKPTDQTDQTEEHGLPMDDESLAEELKKRADQVAKKTRRERRKEFDRKNKSIKRMQLGMDVPMDIGIDAANESLGMIAGTGSTADLLAVVPNETTGDADEAFKTTRRKEILESLADDISDDESETHPTTDSDDESSYDSDLEKLSRLRSLESEVEVRQQQLDERLLERNPIAKLKKDREAKKKENAVSSRFEEWYGIQYDEKVKKNVMDENGGSESDDGSDNENATDGNGDDAEMALDAPSSKEQPKAAPKLSKNAQLFFDNPIFKDLDSDKKGKSGSNKGNFDSELVVDESSSDEDEDISKMLKKKRKMDAKEVAVECKRQKIDASQDNGGEDGFEAVPATVRSNDDTPDDEHAIMTAQAYTLAQKLLRKSSRRDLVDDGYNRYSFNDRNGLPDWFAKDEGKHNKPQIPASKESVSIMRQRLRALNARPIKKVAEAKFRKTLRTARRIQKAQAKSQVIENDPDLPDKSKLQTISDLMEKAKKAGNGAVGKNGKKKDMPKLVIAKGRNKAMKGRPKGVRGRYKMVDARMKKEVRAEKRKAAKSKGRRK</sequence>
<evidence type="ECO:0000313" key="14">
    <source>
        <dbReference type="EMBL" id="TPX48166.1"/>
    </source>
</evidence>
<evidence type="ECO:0000256" key="2">
    <source>
        <dbReference type="ARBA" id="ARBA00022517"/>
    </source>
</evidence>
<evidence type="ECO:0000256" key="8">
    <source>
        <dbReference type="HAMAP-Rule" id="MF_03163"/>
    </source>
</evidence>
<dbReference type="GO" id="GO:0005730">
    <property type="term" value="C:nucleolus"/>
    <property type="evidence" value="ECO:0007669"/>
    <property type="project" value="UniProtKB-SubCell"/>
</dbReference>
<keyword evidence="4 8" id="KW-0489">Methyltransferase</keyword>
<dbReference type="HAMAP" id="MF_03163">
    <property type="entry name" value="RNA_methyltr_E_SPB1"/>
    <property type="match status" value="1"/>
</dbReference>
<feature type="compositionally biased region" description="Low complexity" evidence="9">
    <location>
        <begin position="632"/>
        <end position="642"/>
    </location>
</feature>
<dbReference type="SUPFAM" id="SSF53335">
    <property type="entry name" value="S-adenosyl-L-methionine-dependent methyltransferases"/>
    <property type="match status" value="1"/>
</dbReference>
<dbReference type="Pfam" id="PF01728">
    <property type="entry name" value="FtsJ"/>
    <property type="match status" value="1"/>
</dbReference>
<dbReference type="HAMAP" id="MF_01547">
    <property type="entry name" value="RNA_methyltr_E"/>
    <property type="match status" value="1"/>
</dbReference>
<feature type="active site" description="Proton acceptor" evidence="8">
    <location>
        <position position="157"/>
    </location>
</feature>
<evidence type="ECO:0000256" key="7">
    <source>
        <dbReference type="ARBA" id="ARBA00023242"/>
    </source>
</evidence>
<dbReference type="Pfam" id="PF11861">
    <property type="entry name" value="DUF3381"/>
    <property type="match status" value="1"/>
</dbReference>
<feature type="binding site" evidence="8">
    <location>
        <position position="92"/>
    </location>
    <ligand>
        <name>S-adenosyl-L-methionine</name>
        <dbReference type="ChEBI" id="CHEBI:59789"/>
    </ligand>
</feature>
<comment type="similarity">
    <text evidence="8">Belongs to the class I-like SAM-binding methyltransferase superfamily. RNA methyltransferase RlmE family. SPB1 subfamily.</text>
</comment>
<evidence type="ECO:0000256" key="5">
    <source>
        <dbReference type="ARBA" id="ARBA00022679"/>
    </source>
</evidence>
<evidence type="ECO:0000256" key="4">
    <source>
        <dbReference type="ARBA" id="ARBA00022603"/>
    </source>
</evidence>
<dbReference type="GO" id="GO:0000466">
    <property type="term" value="P:maturation of 5.8S rRNA from tricistronic rRNA transcript (SSU-rRNA, 5.8S rRNA, LSU-rRNA)"/>
    <property type="evidence" value="ECO:0007669"/>
    <property type="project" value="TreeGrafter"/>
</dbReference>
<dbReference type="Gene3D" id="3.40.50.150">
    <property type="entry name" value="Vaccinia Virus protein VP39"/>
    <property type="match status" value="1"/>
</dbReference>
<dbReference type="OrthoDB" id="1287559at2759"/>